<name>A0A6A4I4K7_9AGAR</name>
<reference evidence="2" key="1">
    <citation type="journal article" date="2019" name="Environ. Microbiol.">
        <title>Fungal ecological strategies reflected in gene transcription - a case study of two litter decomposers.</title>
        <authorList>
            <person name="Barbi F."/>
            <person name="Kohler A."/>
            <person name="Barry K."/>
            <person name="Baskaran P."/>
            <person name="Daum C."/>
            <person name="Fauchery L."/>
            <person name="Ihrmark K."/>
            <person name="Kuo A."/>
            <person name="LaButti K."/>
            <person name="Lipzen A."/>
            <person name="Morin E."/>
            <person name="Grigoriev I.V."/>
            <person name="Henrissat B."/>
            <person name="Lindahl B."/>
            <person name="Martin F."/>
        </authorList>
    </citation>
    <scope>NUCLEOTIDE SEQUENCE</scope>
    <source>
        <strain evidence="2">JB14</strain>
    </source>
</reference>
<dbReference type="EMBL" id="ML769407">
    <property type="protein sequence ID" value="KAE9405669.1"/>
    <property type="molecule type" value="Genomic_DNA"/>
</dbReference>
<dbReference type="OrthoDB" id="3055278at2759"/>
<protein>
    <recommendedName>
        <fullName evidence="4">F-box domain-containing protein</fullName>
    </recommendedName>
</protein>
<dbReference type="AlphaFoldDB" id="A0A6A4I4K7"/>
<evidence type="ECO:0008006" key="4">
    <source>
        <dbReference type="Google" id="ProtNLM"/>
    </source>
</evidence>
<gene>
    <name evidence="2" type="ORF">BT96DRAFT_1015398</name>
</gene>
<organism evidence="2 3">
    <name type="scientific">Gymnopus androsaceus JB14</name>
    <dbReference type="NCBI Taxonomy" id="1447944"/>
    <lineage>
        <taxon>Eukaryota</taxon>
        <taxon>Fungi</taxon>
        <taxon>Dikarya</taxon>
        <taxon>Basidiomycota</taxon>
        <taxon>Agaricomycotina</taxon>
        <taxon>Agaricomycetes</taxon>
        <taxon>Agaricomycetidae</taxon>
        <taxon>Agaricales</taxon>
        <taxon>Marasmiineae</taxon>
        <taxon>Omphalotaceae</taxon>
        <taxon>Gymnopus</taxon>
    </lineage>
</organism>
<dbReference type="Proteomes" id="UP000799118">
    <property type="component" value="Unassembled WGS sequence"/>
</dbReference>
<feature type="chain" id="PRO_5025386694" description="F-box domain-containing protein" evidence="1">
    <location>
        <begin position="23"/>
        <end position="172"/>
    </location>
</feature>
<proteinExistence type="predicted"/>
<evidence type="ECO:0000256" key="1">
    <source>
        <dbReference type="SAM" id="SignalP"/>
    </source>
</evidence>
<feature type="signal peptide" evidence="1">
    <location>
        <begin position="1"/>
        <end position="22"/>
    </location>
</feature>
<evidence type="ECO:0000313" key="3">
    <source>
        <dbReference type="Proteomes" id="UP000799118"/>
    </source>
</evidence>
<accession>A0A6A4I4K7</accession>
<sequence>MAFLARSSCLLTTLSIEILAFADLKLIDLVTHLPTLLNLSIDDSDVAPGCSPITDRFIESLQVHETGSMVPRLHSLKLNVGASTFNDGIVVDMVRSRWIIGCASRESEPQVDRLREFTIRFRNREESKAAYESLEDVERDGMRAVVLWKNHGLRRILDFADSLSNSSDDEED</sequence>
<keyword evidence="3" id="KW-1185">Reference proteome</keyword>
<keyword evidence="1" id="KW-0732">Signal</keyword>
<evidence type="ECO:0000313" key="2">
    <source>
        <dbReference type="EMBL" id="KAE9405669.1"/>
    </source>
</evidence>